<keyword evidence="2" id="KW-1185">Reference proteome</keyword>
<evidence type="ECO:0000313" key="1">
    <source>
        <dbReference type="EMBL" id="GLJ78235.1"/>
    </source>
</evidence>
<proteinExistence type="predicted"/>
<reference evidence="1" key="1">
    <citation type="journal article" date="2014" name="Int. J. Syst. Evol. Microbiol.">
        <title>Complete genome sequence of Corynebacterium casei LMG S-19264T (=DSM 44701T), isolated from a smear-ripened cheese.</title>
        <authorList>
            <consortium name="US DOE Joint Genome Institute (JGI-PGF)"/>
            <person name="Walter F."/>
            <person name="Albersmeier A."/>
            <person name="Kalinowski J."/>
            <person name="Ruckert C."/>
        </authorList>
    </citation>
    <scope>NUCLEOTIDE SEQUENCE</scope>
    <source>
        <strain evidence="1">VKM Ac-1401</strain>
    </source>
</reference>
<name>A0A9W6HDT4_9MICO</name>
<accession>A0A9W6HDT4</accession>
<dbReference type="EMBL" id="BSEN01000015">
    <property type="protein sequence ID" value="GLJ78235.1"/>
    <property type="molecule type" value="Genomic_DNA"/>
</dbReference>
<evidence type="ECO:0008006" key="3">
    <source>
        <dbReference type="Google" id="ProtNLM"/>
    </source>
</evidence>
<evidence type="ECO:0000313" key="2">
    <source>
        <dbReference type="Proteomes" id="UP001142372"/>
    </source>
</evidence>
<reference evidence="1" key="2">
    <citation type="submission" date="2023-01" db="EMBL/GenBank/DDBJ databases">
        <authorList>
            <person name="Sun Q."/>
            <person name="Evtushenko L."/>
        </authorList>
    </citation>
    <scope>NUCLEOTIDE SEQUENCE</scope>
    <source>
        <strain evidence="1">VKM Ac-1401</strain>
    </source>
</reference>
<gene>
    <name evidence="1" type="ORF">GCM10017584_38090</name>
</gene>
<dbReference type="AlphaFoldDB" id="A0A9W6HDT4"/>
<sequence>MLPRLLGPPTIPQAELSALRLDGQLYRVGDSYATLDTPDTHELRAEAFALLAAPSMIADRRTAAWIHGVRAEPPPVLHACVDRARRGPASNPPGIDLRQCALERGDVLRVGRARLTSPLRTVVDLLRTEQRFTAGLALQVQALLALAGVAPAECQAHIKRHIQSPGTRRALVRLAAVPQHRAAPESQPALTRYTS</sequence>
<comment type="caution">
    <text evidence="1">The sequence shown here is derived from an EMBL/GenBank/DDBJ whole genome shotgun (WGS) entry which is preliminary data.</text>
</comment>
<organism evidence="1 2">
    <name type="scientific">Leifsonia poae</name>
    <dbReference type="NCBI Taxonomy" id="110933"/>
    <lineage>
        <taxon>Bacteria</taxon>
        <taxon>Bacillati</taxon>
        <taxon>Actinomycetota</taxon>
        <taxon>Actinomycetes</taxon>
        <taxon>Micrococcales</taxon>
        <taxon>Microbacteriaceae</taxon>
        <taxon>Leifsonia</taxon>
    </lineage>
</organism>
<protein>
    <recommendedName>
        <fullName evidence="3">AbiEi antitoxin C-terminal domain-containing protein</fullName>
    </recommendedName>
</protein>
<dbReference type="Proteomes" id="UP001142372">
    <property type="component" value="Unassembled WGS sequence"/>
</dbReference>